<proteinExistence type="inferred from homology"/>
<feature type="domain" description="Tape measure protein N-terminal" evidence="7">
    <location>
        <begin position="158"/>
        <end position="351"/>
    </location>
</feature>
<evidence type="ECO:0000259" key="7">
    <source>
        <dbReference type="Pfam" id="PF20155"/>
    </source>
</evidence>
<organism evidence="8 9">
    <name type="scientific">Candidatus Contendobacter odensis Run_B_J11</name>
    <dbReference type="NCBI Taxonomy" id="1400861"/>
    <lineage>
        <taxon>Bacteria</taxon>
        <taxon>Pseudomonadati</taxon>
        <taxon>Pseudomonadota</taxon>
        <taxon>Gammaproteobacteria</taxon>
        <taxon>Candidatus Competibacteraceae</taxon>
        <taxon>Candidatus Contendibacter</taxon>
    </lineage>
</organism>
<feature type="compositionally biased region" description="Low complexity" evidence="3">
    <location>
        <begin position="2199"/>
        <end position="2208"/>
    </location>
</feature>
<dbReference type="InterPro" id="IPR023346">
    <property type="entry name" value="Lysozyme-like_dom_sf"/>
</dbReference>
<name>A0A7U7G8H2_9GAMM</name>
<dbReference type="EMBL" id="CBTK010000043">
    <property type="protein sequence ID" value="CDH43860.1"/>
    <property type="molecule type" value="Genomic_DNA"/>
</dbReference>
<dbReference type="GO" id="GO:0016020">
    <property type="term" value="C:membrane"/>
    <property type="evidence" value="ECO:0007669"/>
    <property type="project" value="InterPro"/>
</dbReference>
<feature type="domain" description="Transglycosylase SLT" evidence="5">
    <location>
        <begin position="937"/>
        <end position="1033"/>
    </location>
</feature>
<feature type="transmembrane region" description="Helical" evidence="4">
    <location>
        <begin position="408"/>
        <end position="429"/>
    </location>
</feature>
<dbReference type="InterPro" id="IPR008258">
    <property type="entry name" value="Transglycosylase_SLT_dom_1"/>
</dbReference>
<feature type="transmembrane region" description="Helical" evidence="4">
    <location>
        <begin position="441"/>
        <end position="462"/>
    </location>
</feature>
<keyword evidence="4" id="KW-0812">Transmembrane</keyword>
<evidence type="ECO:0000256" key="1">
    <source>
        <dbReference type="ARBA" id="ARBA00007734"/>
    </source>
</evidence>
<gene>
    <name evidence="8" type="ORF">BN874_1370025</name>
</gene>
<dbReference type="SUPFAM" id="SSF53955">
    <property type="entry name" value="Lysozyme-like"/>
    <property type="match status" value="1"/>
</dbReference>
<comment type="similarity">
    <text evidence="1">Belongs to the transglycosylase Slt family.</text>
</comment>
<dbReference type="Pfam" id="PF13946">
    <property type="entry name" value="DUF4214"/>
    <property type="match status" value="1"/>
</dbReference>
<dbReference type="Proteomes" id="UP000019184">
    <property type="component" value="Unassembled WGS sequence"/>
</dbReference>
<sequence>MGDIAVLGFSVDTAALAAAKVALGTVEIAARGVGQAAEGMQTVVGGAFRAIESTADRMQRTAVAAFKAMGYAVTEPQEALSRLKSAMDDVMRKVENVSTVVNTLQLAFYAATRNVKEFAIEGGAALADMEKKSSRLAESMTLVQKALVLAGAGVGIGELMKYSDEYGRMSAQLGQVAKSTREYEDTQRSLYKQAQQTGQSVGDSAKLYATMARATQELNVSSSQLLDVTGMVNKMLMTAQLPAESASAALFQFSQGMAAGTLRGEELNSVMEQMPPLARAIADGMGITVGQLRAVAAEGTLTSKAVLAALLSQKDSIESQFAAMMGSATTMSNLASRVDNAMMMLIGRADELGGASMALQGAFGVIVTFLEADDTATTMAAAFEKLGQAIKIVVDVFAYLLPYLDEIFGIWLGVKGITALASFTLNLLMTQRMISLVTVGVEYLTVALIMLIKAVTTVAVAILSSLGVAVSTILPMFAASQNAIAMLEGGLIRLQGVMATIGKVSMWASLLGGIFGVITAIGMLVAGFFLFKDTTTSAQKAANDYSAVLDKLGGSAQDVESKFKSMNDEQQKSIVQQTQISLKSNQAELLKQETEIRDRIAGLVEKKFSSTNDDTWGLNVAEMQRLNEILASGGVGMAEYLETLKKSKIATDSQFESLVKMNTGMDSQRDAVAKLEAVLRIQTDTRIGNEGAILGSNAALSVERDNLLKNTEAWGKYLAKIRESAVTQSMNPEEQARNKGAELHQSPNAVDQAVGLVSLTESYKKLDAAIKENNASEANRLRTVIVATEQEYLHAVGVAATTTAIESRSRMVVGGEGVAMRVMDETRKKAVTTAKEQLDVMGAISRVERENVEAQASAHRAATQAAEQSIEQSNLMAGAWQKGADAAKQMEIQIRAINRARKEGIEIPPDALTGGVSRPASASSGSSVVVGNLNIDALVRAIIQAESNGNPNARSPVGATGLMQLMPDTARWLGFNPNDMTDPTKNIEAGTKYVKYLLDRYAGDVMKAVAAYNAGPGNVDKYGGTPPFKETQAYVPKVMALYNADAEVAGVKKTQDAYKAFYDLQKQEAATVNAQAEAANAQRITEIKTQTDLIQLKTNLTKGEYTDVKTTALTVSAQETKKVMESLVETYQFTRQEAAATVAEAINSTQGITQAGQAQLLMEGTITKAIEDHKNAAAGLAEENRKQIGNFNALTQAYLTYNQQSIQAAELEQRLKNLNPAQRIQEIQKAYADWDQQVAKTLSDLSLEADLTLKEAAATTQGTASLLAFNDAKQTEAILRGKNSGALEDETAKKVAEHSLNLQLLGDVQKTMEAYKAGLTPLETYKDTMVELGKEEERMKAAGLWTEKTALGMQKLKADAEKLKDAVDPMAKIFEETAKGIYSAWTGMFENIFTGGMKSFGDLVDSIKTMFLKMLAQMAAQALAKPILVPILQTMGGVMGQSGSSINTMINGFMGAGSSTLGAGSGGGISNMLGLGNLFGSSGGGSLSGLMGMDGTLSLFGSEGLGSLVSGIGSMLSPIMSVIPAIGAIAAAIGLLSSLFGGTPHPSSLAVAGGYQDPKHGAGYMGKGGGGAIGTSGMDFGYSYGHTDPKDAIKLRDSLMTIDTALAGLIPKAKMAGVQLGAFGETAEGWIAGMHGIVKDSNEMSAYFVKDWVAAAAKMGAVSQSVSDIMNTFTGKAEDVIKGLGGLMQVESYVKADPKKDLADTVAKAAETPSQALAVLRTDLEKLAKTFDGSATAAIALGAASANLYQGEMQMILAIQSAVSGIATSFGASIEEVKLSVMDVGGKYAYFQKQAEDAFAALQTATDPTVIAAQAEKARNAAMQAYGMLSDEQKQANAAGFEQFLTDAQKLATDKLNAAQQAVVDQHTATAKLLGDSMAAAGKTAAEALKSAGDTVSSAIVTAADVMKGAIGSLGTKGSTAMAEGGIVGGTWNGQPGIGGDTVATMLTPGEAVIPRAQAEKHATLIQAIMKGAVRYAASGLLPGYTAPSTSGGASGGGGSNSDSDWAPAGMQQYYAKGTQQAELAKLVDAMDAAAKAQADLASSSGKATDSVKNLADFMKGISKSLRDIHATEFERKLNGLRDALDDNVAKAKELGASAAQLASVMALGSQQMQDALDERARQLSEFMAGIARTSKDMDLSEFEKQLEGVADQMSANEKQAKDLGANEAQLAAIRALADKQTAAAYAEQSRQVAEDQRQSAQDAQQAAKDAQQAADAIASFTAGIAKSLRDLDLTDAGKQFAALKDSLDDNIRQARELGIGEAALAKVRELGARNLANFTKAFNDDLQSQIDALKLTPQQLEAMSLEKWYAAQKKSAEEIGGDLSALSELYALKTTEVTKRAADAITEYMTGIADASKDMDGTEFEKQLRGIQVQLDASIKASKSAGAGDAGETAARDLAAKQTAAATAEHQKQIGSFMQDLDRSAGDSALTDFQKALRGIQDQMLANIEASKALGLGLEGENKVREVAAELTKQATEANAKQLKEFTQGLSQSLADLDLTDFERGMQAIDTQLAANIKTANEYADSAEAVSLAEALATRQKQIATAAHQKQITDFMAGIASASKDMGLTDFEKQLLGIQTQMEANIATAKELGAGLAGENAARELAAKQTAAATAARAKQLSDFIAPYQDALNEQGLSEALKALKALNRELTDLTKAAKDLGADAGQINILKEAQGVKAAATANQGFQDATEKSKQALDALSQKLKGLVDAIKQSTQGIDDSILNLRRKDPKFDEAGYQASNEAAKRAALAKAMLKPEDYEGQISAVNDLRAALTDRYSAEEAAMTKLTESARRLADIAKQIRDYVASLKVSDLSTLDPEKKLQEARSQYEETMAKAKAGDLDAAGALQGKAQAYLEKARGYYASSTDYADIFDRVTEGLTGFADATSSSDPAVDKAIADKKALDLQTATVEKLELLKGTLREIEARATADIAAKSETEKQHLTAEIGKLIAALQASGLSNTTAVVAAITGLQAGMKAAQAAQAESAAQAAQAAQSASGNPAAAGSTGPIADLYQSMLGRAADASGLAYWTGRMNEGASIAAITDAFKSSTEYKALPGHAAGGLAQPGWAMVGEEGPELVNFSQPGRVYSAGDTAQMLGSKESQGAVVVELKALIRLQAESNRQLISTLDQVETRLAGMERTARLEASA</sequence>
<feature type="coiled-coil region" evidence="2">
    <location>
        <begin position="2638"/>
        <end position="2665"/>
    </location>
</feature>
<dbReference type="OrthoDB" id="6174294at2"/>
<evidence type="ECO:0000313" key="8">
    <source>
        <dbReference type="EMBL" id="CDH43860.1"/>
    </source>
</evidence>
<dbReference type="GO" id="GO:0008933">
    <property type="term" value="F:peptidoglycan lytic transglycosylase activity"/>
    <property type="evidence" value="ECO:0007669"/>
    <property type="project" value="InterPro"/>
</dbReference>
<keyword evidence="4" id="KW-0472">Membrane</keyword>
<feature type="transmembrane region" description="Helical" evidence="4">
    <location>
        <begin position="468"/>
        <end position="487"/>
    </location>
</feature>
<accession>A0A7U7G8H2</accession>
<dbReference type="Pfam" id="PF01464">
    <property type="entry name" value="SLT"/>
    <property type="match status" value="1"/>
</dbReference>
<evidence type="ECO:0000256" key="2">
    <source>
        <dbReference type="SAM" id="Coils"/>
    </source>
</evidence>
<dbReference type="InterPro" id="IPR000189">
    <property type="entry name" value="Transglyc_AS"/>
</dbReference>
<protein>
    <submittedName>
        <fullName evidence="8">Uncharacterized protein</fullName>
    </submittedName>
</protein>
<keyword evidence="9" id="KW-1185">Reference proteome</keyword>
<dbReference type="Pfam" id="PF20155">
    <property type="entry name" value="TMP_3"/>
    <property type="match status" value="1"/>
</dbReference>
<dbReference type="GO" id="GO:0000270">
    <property type="term" value="P:peptidoglycan metabolic process"/>
    <property type="evidence" value="ECO:0007669"/>
    <property type="project" value="InterPro"/>
</dbReference>
<evidence type="ECO:0000256" key="4">
    <source>
        <dbReference type="SAM" id="Phobius"/>
    </source>
</evidence>
<dbReference type="PANTHER" id="PTHR37423:SF2">
    <property type="entry name" value="MEMBRANE-BOUND LYTIC MUREIN TRANSGLYCOSYLASE C"/>
    <property type="match status" value="1"/>
</dbReference>
<feature type="transmembrane region" description="Helical" evidence="4">
    <location>
        <begin position="507"/>
        <end position="531"/>
    </location>
</feature>
<evidence type="ECO:0000313" key="9">
    <source>
        <dbReference type="Proteomes" id="UP000019184"/>
    </source>
</evidence>
<evidence type="ECO:0000256" key="3">
    <source>
        <dbReference type="SAM" id="MobiDB-lite"/>
    </source>
</evidence>
<dbReference type="PROSITE" id="PS00922">
    <property type="entry name" value="TRANSGLYCOSYLASE"/>
    <property type="match status" value="1"/>
</dbReference>
<comment type="caution">
    <text evidence="8">The sequence shown here is derived from an EMBL/GenBank/DDBJ whole genome shotgun (WGS) entry which is preliminary data.</text>
</comment>
<dbReference type="Gene3D" id="1.10.530.10">
    <property type="match status" value="1"/>
</dbReference>
<dbReference type="InterPro" id="IPR025282">
    <property type="entry name" value="DUF4214"/>
</dbReference>
<dbReference type="CDD" id="cd00254">
    <property type="entry name" value="LT-like"/>
    <property type="match status" value="1"/>
</dbReference>
<keyword evidence="4" id="KW-1133">Transmembrane helix</keyword>
<evidence type="ECO:0000259" key="6">
    <source>
        <dbReference type="Pfam" id="PF13946"/>
    </source>
</evidence>
<keyword evidence="2" id="KW-0175">Coiled coil</keyword>
<reference evidence="8 9" key="1">
    <citation type="journal article" date="2014" name="ISME J.">
        <title>Candidatus Competibacter-lineage genomes retrieved from metagenomes reveal functional metabolic diversity.</title>
        <authorList>
            <person name="McIlroy S.J."/>
            <person name="Albertsen M."/>
            <person name="Andresen E.K."/>
            <person name="Saunders A.M."/>
            <person name="Kristiansen R."/>
            <person name="Stokholm-Bjerregaard M."/>
            <person name="Nielsen K.L."/>
            <person name="Nielsen P.H."/>
        </authorList>
    </citation>
    <scope>NUCLEOTIDE SEQUENCE [LARGE SCALE GENOMIC DNA]</scope>
    <source>
        <strain evidence="8 9">Run_B_J11</strain>
    </source>
</reference>
<feature type="domain" description="DUF4214" evidence="6">
    <location>
        <begin position="3012"/>
        <end position="3056"/>
    </location>
</feature>
<dbReference type="NCBIfam" id="TIGR02675">
    <property type="entry name" value="tape_meas_nterm"/>
    <property type="match status" value="1"/>
</dbReference>
<dbReference type="PANTHER" id="PTHR37423">
    <property type="entry name" value="SOLUBLE LYTIC MUREIN TRANSGLYCOSYLASE-RELATED"/>
    <property type="match status" value="1"/>
</dbReference>
<feature type="region of interest" description="Disordered" evidence="3">
    <location>
        <begin position="2188"/>
        <end position="2208"/>
    </location>
</feature>
<evidence type="ECO:0000259" key="5">
    <source>
        <dbReference type="Pfam" id="PF01464"/>
    </source>
</evidence>
<dbReference type="RefSeq" id="WP_034430920.1">
    <property type="nucleotide sequence ID" value="NZ_CBTK010000043.1"/>
</dbReference>
<dbReference type="InterPro" id="IPR013491">
    <property type="entry name" value="Tape_meas_N"/>
</dbReference>